<accession>A0A1H1FYY0</accession>
<keyword evidence="2" id="KW-1185">Reference proteome</keyword>
<protein>
    <submittedName>
        <fullName evidence="1">ABC-type amino acid transport substrate-binding protein</fullName>
    </submittedName>
</protein>
<dbReference type="AlphaFoldDB" id="A0A1H1FYY0"/>
<evidence type="ECO:0000313" key="1">
    <source>
        <dbReference type="EMBL" id="SDR05989.1"/>
    </source>
</evidence>
<dbReference type="RefSeq" id="WP_090322949.1">
    <property type="nucleotide sequence ID" value="NZ_FNKJ01000003.1"/>
</dbReference>
<gene>
    <name evidence="1" type="ORF">SAMN04490195_2980</name>
</gene>
<dbReference type="EMBL" id="FNKJ01000003">
    <property type="protein sequence ID" value="SDR05989.1"/>
    <property type="molecule type" value="Genomic_DNA"/>
</dbReference>
<dbReference type="Gene3D" id="3.40.190.10">
    <property type="entry name" value="Periplasmic binding protein-like II"/>
    <property type="match status" value="2"/>
</dbReference>
<sequence>MHQLKTNHRMWQFEPILLMCTLYLLATSVVAAPQVHETMTIMVEDAAAPWSKRDGTGYANDVVVAAFKEMAVDVQLKVVPYARCKYMVLNGTSVACFNMSWLPEFEGRIKMASQPIYTVNNDMFESINAPLPKSPKSPCTLPPGTVVGTVRGYEYSPQATALQSAGVVFENADSDVQNLRKLAARRLSAALIVTNDLEAKEQKARQAGTEDVVRFAFNCGLSAATIGFSLTHPDGLRALKMYDEGYRRIEANGVLKQIHMHWFPSQPVVRP</sequence>
<name>A0A1H1FYY0_9PSED</name>
<dbReference type="SUPFAM" id="SSF53850">
    <property type="entry name" value="Periplasmic binding protein-like II"/>
    <property type="match status" value="1"/>
</dbReference>
<reference evidence="2" key="1">
    <citation type="submission" date="2016-10" db="EMBL/GenBank/DDBJ databases">
        <authorList>
            <person name="Varghese N."/>
            <person name="Submissions S."/>
        </authorList>
    </citation>
    <scope>NUCLEOTIDE SEQUENCE [LARGE SCALE GENOMIC DNA]</scope>
    <source>
        <strain evidence="2">BS3775</strain>
    </source>
</reference>
<dbReference type="Proteomes" id="UP000199570">
    <property type="component" value="Unassembled WGS sequence"/>
</dbReference>
<evidence type="ECO:0000313" key="2">
    <source>
        <dbReference type="Proteomes" id="UP000199570"/>
    </source>
</evidence>
<dbReference type="OrthoDB" id="8776773at2"/>
<organism evidence="1 2">
    <name type="scientific">Pseudomonas moorei</name>
    <dbReference type="NCBI Taxonomy" id="395599"/>
    <lineage>
        <taxon>Bacteria</taxon>
        <taxon>Pseudomonadati</taxon>
        <taxon>Pseudomonadota</taxon>
        <taxon>Gammaproteobacteria</taxon>
        <taxon>Pseudomonadales</taxon>
        <taxon>Pseudomonadaceae</taxon>
        <taxon>Pseudomonas</taxon>
    </lineage>
</organism>
<proteinExistence type="predicted"/>